<dbReference type="Gene3D" id="3.30.565.10">
    <property type="entry name" value="Histidine kinase-like ATPase, C-terminal domain"/>
    <property type="match status" value="1"/>
</dbReference>
<evidence type="ECO:0000256" key="1">
    <source>
        <dbReference type="ARBA" id="ARBA00000085"/>
    </source>
</evidence>
<comment type="subcellular location">
    <subcellularLocation>
        <location evidence="2">Membrane</location>
        <topology evidence="2">Multi-pass membrane protein</topology>
    </subcellularLocation>
</comment>
<dbReference type="PROSITE" id="PS50885">
    <property type="entry name" value="HAMP"/>
    <property type="match status" value="1"/>
</dbReference>
<dbReference type="Gene3D" id="1.10.287.130">
    <property type="match status" value="1"/>
</dbReference>
<dbReference type="InterPro" id="IPR036890">
    <property type="entry name" value="HATPase_C_sf"/>
</dbReference>
<dbReference type="Pfam" id="PF00512">
    <property type="entry name" value="HisKA"/>
    <property type="match status" value="1"/>
</dbReference>
<accession>A0A7C9HMM9</accession>
<evidence type="ECO:0000256" key="2">
    <source>
        <dbReference type="ARBA" id="ARBA00004141"/>
    </source>
</evidence>
<dbReference type="Gene3D" id="1.20.5.1040">
    <property type="entry name" value="Sensor protein qsec"/>
    <property type="match status" value="1"/>
</dbReference>
<dbReference type="AlphaFoldDB" id="A0A7C9HMM9"/>
<keyword evidence="5" id="KW-0808">Transferase</keyword>
<evidence type="ECO:0000256" key="4">
    <source>
        <dbReference type="ARBA" id="ARBA00022553"/>
    </source>
</evidence>
<dbReference type="CDD" id="cd00082">
    <property type="entry name" value="HisKA"/>
    <property type="match status" value="1"/>
</dbReference>
<evidence type="ECO:0000313" key="16">
    <source>
        <dbReference type="Proteomes" id="UP000483078"/>
    </source>
</evidence>
<dbReference type="EC" id="2.7.13.3" evidence="3"/>
<dbReference type="CDD" id="cd06225">
    <property type="entry name" value="HAMP"/>
    <property type="match status" value="1"/>
</dbReference>
<reference evidence="15 16" key="1">
    <citation type="submission" date="2019-06" db="EMBL/GenBank/DDBJ databases">
        <title>Enrichment of Autotrophic Halophilic Microorganisms from Red Sea Brine Pool Using Microbial Electrosynthesis System.</title>
        <authorList>
            <person name="Alqahtani M.F."/>
            <person name="Bajracharya S."/>
            <person name="Katuri K.P."/>
            <person name="Ali M."/>
            <person name="Saikaly P.E."/>
        </authorList>
    </citation>
    <scope>NUCLEOTIDE SEQUENCE [LARGE SCALE GENOMIC DNA]</scope>
    <source>
        <strain evidence="15">MES6</strain>
    </source>
</reference>
<evidence type="ECO:0000256" key="7">
    <source>
        <dbReference type="ARBA" id="ARBA00022741"/>
    </source>
</evidence>
<evidence type="ECO:0000259" key="14">
    <source>
        <dbReference type="PROSITE" id="PS50885"/>
    </source>
</evidence>
<evidence type="ECO:0000256" key="8">
    <source>
        <dbReference type="ARBA" id="ARBA00022777"/>
    </source>
</evidence>
<keyword evidence="9" id="KW-0067">ATP-binding</keyword>
<evidence type="ECO:0000256" key="5">
    <source>
        <dbReference type="ARBA" id="ARBA00022679"/>
    </source>
</evidence>
<evidence type="ECO:0000259" key="13">
    <source>
        <dbReference type="PROSITE" id="PS50109"/>
    </source>
</evidence>
<dbReference type="PANTHER" id="PTHR45436">
    <property type="entry name" value="SENSOR HISTIDINE KINASE YKOH"/>
    <property type="match status" value="1"/>
</dbReference>
<dbReference type="Proteomes" id="UP000483078">
    <property type="component" value="Unassembled WGS sequence"/>
</dbReference>
<dbReference type="InterPro" id="IPR013727">
    <property type="entry name" value="2CSK_N"/>
</dbReference>
<comment type="catalytic activity">
    <reaction evidence="1">
        <text>ATP + protein L-histidine = ADP + protein N-phospho-L-histidine.</text>
        <dbReference type="EC" id="2.7.13.3"/>
    </reaction>
</comment>
<dbReference type="Pfam" id="PF08521">
    <property type="entry name" value="2CSK_N"/>
    <property type="match status" value="1"/>
</dbReference>
<evidence type="ECO:0000256" key="3">
    <source>
        <dbReference type="ARBA" id="ARBA00012438"/>
    </source>
</evidence>
<dbReference type="InterPro" id="IPR005467">
    <property type="entry name" value="His_kinase_dom"/>
</dbReference>
<evidence type="ECO:0000256" key="12">
    <source>
        <dbReference type="SAM" id="Phobius"/>
    </source>
</evidence>
<keyword evidence="4" id="KW-0597">Phosphoprotein</keyword>
<keyword evidence="7" id="KW-0547">Nucleotide-binding</keyword>
<keyword evidence="12" id="KW-0472">Membrane</keyword>
<dbReference type="SUPFAM" id="SSF47384">
    <property type="entry name" value="Homodimeric domain of signal transducing histidine kinase"/>
    <property type="match status" value="1"/>
</dbReference>
<feature type="domain" description="Histidine kinase" evidence="13">
    <location>
        <begin position="234"/>
        <end position="443"/>
    </location>
</feature>
<proteinExistence type="predicted"/>
<evidence type="ECO:0000313" key="15">
    <source>
        <dbReference type="EMBL" id="MTJ05228.1"/>
    </source>
</evidence>
<feature type="transmembrane region" description="Helical" evidence="12">
    <location>
        <begin position="154"/>
        <end position="177"/>
    </location>
</feature>
<evidence type="ECO:0000256" key="9">
    <source>
        <dbReference type="ARBA" id="ARBA00022840"/>
    </source>
</evidence>
<dbReference type="Gene3D" id="6.10.340.10">
    <property type="match status" value="1"/>
</dbReference>
<organism evidence="15 16">
    <name type="scientific">Sediminimonas qiaohouensis</name>
    <dbReference type="NCBI Taxonomy" id="552061"/>
    <lineage>
        <taxon>Bacteria</taxon>
        <taxon>Pseudomonadati</taxon>
        <taxon>Pseudomonadota</taxon>
        <taxon>Alphaproteobacteria</taxon>
        <taxon>Rhodobacterales</taxon>
        <taxon>Roseobacteraceae</taxon>
        <taxon>Sediminimonas</taxon>
    </lineage>
</organism>
<evidence type="ECO:0000256" key="11">
    <source>
        <dbReference type="ARBA" id="ARBA00023012"/>
    </source>
</evidence>
<feature type="domain" description="HAMP" evidence="14">
    <location>
        <begin position="174"/>
        <end position="226"/>
    </location>
</feature>
<dbReference type="InterPro" id="IPR050428">
    <property type="entry name" value="TCS_sensor_his_kinase"/>
</dbReference>
<dbReference type="GO" id="GO:0005886">
    <property type="term" value="C:plasma membrane"/>
    <property type="evidence" value="ECO:0007669"/>
    <property type="project" value="TreeGrafter"/>
</dbReference>
<keyword evidence="6 12" id="KW-0812">Transmembrane</keyword>
<sequence length="445" mass="48522">MRAPASLQGRLALILGIGITLLWGVAALSTAQVLQHEIEEVFDSALEETAQRILPLAVINIIGRSATDTVQRVAPLRPHEEYFTYLVRDAQGRVIIRSHGAKVDDFPPYNGMGFDRTDTHRLYSDAAVQGTITITVAEPLSHRKEALHESLTAMVWPILLLLPLSIVGVFAVVRYSLRPLRDLRDALATRGAGDLSPVEGGGLPDEIRPVASTINQLMDKLKRALEAEQSFAADAAHELRTPVAAALAQVQRLRAHNSDARTEAHAADVESALKRLKRLSEKLLQLSRVEAGRMRGESATDVRSVIEMVTSDFRAPEKGTRLTLDLPGTPILSDIDNDALAIMLRNLLDNAIRHGSGGQPIEVWLDEDGALHVRNDCAPIDASQLQELPTRFQRGQTMSDGSGVGLSIVSSIAERVGTRFEVRSPADGRARGFEAVFQIPLRQDA</sequence>
<gene>
    <name evidence="15" type="ORF">FH759_11130</name>
</gene>
<dbReference type="GO" id="GO:0000155">
    <property type="term" value="F:phosphorelay sensor kinase activity"/>
    <property type="evidence" value="ECO:0007669"/>
    <property type="project" value="InterPro"/>
</dbReference>
<keyword evidence="8" id="KW-0418">Kinase</keyword>
<dbReference type="SUPFAM" id="SSF55874">
    <property type="entry name" value="ATPase domain of HSP90 chaperone/DNA topoisomerase II/histidine kinase"/>
    <property type="match status" value="1"/>
</dbReference>
<evidence type="ECO:0000256" key="6">
    <source>
        <dbReference type="ARBA" id="ARBA00022692"/>
    </source>
</evidence>
<dbReference type="InterPro" id="IPR003660">
    <property type="entry name" value="HAMP_dom"/>
</dbReference>
<dbReference type="PANTHER" id="PTHR45436:SF14">
    <property type="entry name" value="SENSOR PROTEIN QSEC"/>
    <property type="match status" value="1"/>
</dbReference>
<dbReference type="EMBL" id="VENJ01000017">
    <property type="protein sequence ID" value="MTJ05228.1"/>
    <property type="molecule type" value="Genomic_DNA"/>
</dbReference>
<dbReference type="InterPro" id="IPR003661">
    <property type="entry name" value="HisK_dim/P_dom"/>
</dbReference>
<dbReference type="InterPro" id="IPR036097">
    <property type="entry name" value="HisK_dim/P_sf"/>
</dbReference>
<keyword evidence="10 12" id="KW-1133">Transmembrane helix</keyword>
<dbReference type="SMART" id="SM00304">
    <property type="entry name" value="HAMP"/>
    <property type="match status" value="1"/>
</dbReference>
<comment type="caution">
    <text evidence="15">The sequence shown here is derived from an EMBL/GenBank/DDBJ whole genome shotgun (WGS) entry which is preliminary data.</text>
</comment>
<protein>
    <recommendedName>
        <fullName evidence="3">histidine kinase</fullName>
        <ecNumber evidence="3">2.7.13.3</ecNumber>
    </recommendedName>
</protein>
<dbReference type="Pfam" id="PF02518">
    <property type="entry name" value="HATPase_c"/>
    <property type="match status" value="1"/>
</dbReference>
<keyword evidence="11" id="KW-0902">Two-component regulatory system</keyword>
<dbReference type="RefSeq" id="WP_273250050.1">
    <property type="nucleotide sequence ID" value="NZ_VENJ01000017.1"/>
</dbReference>
<dbReference type="PROSITE" id="PS50109">
    <property type="entry name" value="HIS_KIN"/>
    <property type="match status" value="1"/>
</dbReference>
<dbReference type="SMART" id="SM00387">
    <property type="entry name" value="HATPase_c"/>
    <property type="match status" value="1"/>
</dbReference>
<dbReference type="SMART" id="SM00388">
    <property type="entry name" value="HisKA"/>
    <property type="match status" value="1"/>
</dbReference>
<dbReference type="GO" id="GO:0005524">
    <property type="term" value="F:ATP binding"/>
    <property type="evidence" value="ECO:0007669"/>
    <property type="project" value="UniProtKB-KW"/>
</dbReference>
<dbReference type="Pfam" id="PF00672">
    <property type="entry name" value="HAMP"/>
    <property type="match status" value="1"/>
</dbReference>
<evidence type="ECO:0000256" key="10">
    <source>
        <dbReference type="ARBA" id="ARBA00022989"/>
    </source>
</evidence>
<dbReference type="InterPro" id="IPR003594">
    <property type="entry name" value="HATPase_dom"/>
</dbReference>
<name>A0A7C9HMM9_9RHOB</name>